<feature type="transmembrane region" description="Helical" evidence="2">
    <location>
        <begin position="217"/>
        <end position="235"/>
    </location>
</feature>
<feature type="transmembrane region" description="Helical" evidence="2">
    <location>
        <begin position="35"/>
        <end position="55"/>
    </location>
</feature>
<feature type="region of interest" description="Disordered" evidence="1">
    <location>
        <begin position="1"/>
        <end position="25"/>
    </location>
</feature>
<dbReference type="AlphaFoldDB" id="A0A0S2LZI9"/>
<feature type="transmembrane region" description="Helical" evidence="2">
    <location>
        <begin position="115"/>
        <end position="131"/>
    </location>
</feature>
<gene>
    <name evidence="3" type="ORF">AS189_10175</name>
</gene>
<name>A0A0S2LZI9_9MICC</name>
<protein>
    <submittedName>
        <fullName evidence="3">Uncharacterized protein</fullName>
    </submittedName>
</protein>
<dbReference type="EMBL" id="CP013200">
    <property type="protein sequence ID" value="ALO66798.1"/>
    <property type="molecule type" value="Genomic_DNA"/>
</dbReference>
<evidence type="ECO:0000313" key="4">
    <source>
        <dbReference type="Proteomes" id="UP000059574"/>
    </source>
</evidence>
<feature type="transmembrane region" description="Helical" evidence="2">
    <location>
        <begin position="293"/>
        <end position="313"/>
    </location>
</feature>
<reference evidence="4" key="1">
    <citation type="submission" date="2015-11" db="EMBL/GenBank/DDBJ databases">
        <authorList>
            <person name="Kumar R."/>
            <person name="Singh D."/>
            <person name="Swarnkar M.K."/>
            <person name="Singh A.K."/>
            <person name="Kumar S."/>
        </authorList>
    </citation>
    <scope>NUCLEOTIDE SEQUENCE [LARGE SCALE GENOMIC DNA]</scope>
    <source>
        <strain evidence="4">ERGS4:06</strain>
    </source>
</reference>
<proteinExistence type="predicted"/>
<evidence type="ECO:0000313" key="3">
    <source>
        <dbReference type="EMBL" id="ALO66798.1"/>
    </source>
</evidence>
<keyword evidence="2" id="KW-0472">Membrane</keyword>
<evidence type="ECO:0000256" key="2">
    <source>
        <dbReference type="SAM" id="Phobius"/>
    </source>
</evidence>
<organism evidence="3 4">
    <name type="scientific">Arthrobacter alpinus</name>
    <dbReference type="NCBI Taxonomy" id="656366"/>
    <lineage>
        <taxon>Bacteria</taxon>
        <taxon>Bacillati</taxon>
        <taxon>Actinomycetota</taxon>
        <taxon>Actinomycetes</taxon>
        <taxon>Micrococcales</taxon>
        <taxon>Micrococcaceae</taxon>
        <taxon>Arthrobacter</taxon>
    </lineage>
</organism>
<accession>A0A0S2LZI9</accession>
<reference evidence="3 4" key="2">
    <citation type="journal article" date="2016" name="J. Biotechnol.">
        <title>Complete genome sequence of Arthrobacter alpinus ERGS4:06, a yellow pigmented bacterium tolerant to cold and radiations isolated from Sikkim Himalaya.</title>
        <authorList>
            <person name="Kumar R."/>
            <person name="Singh D."/>
            <person name="Swarnkar M.K."/>
            <person name="Singh A.K."/>
            <person name="Kumar S."/>
        </authorList>
    </citation>
    <scope>NUCLEOTIDE SEQUENCE [LARGE SCALE GENOMIC DNA]</scope>
    <source>
        <strain evidence="3 4">ERGS4:06</strain>
    </source>
</reference>
<feature type="transmembrane region" description="Helical" evidence="2">
    <location>
        <begin position="151"/>
        <end position="175"/>
    </location>
</feature>
<evidence type="ECO:0000256" key="1">
    <source>
        <dbReference type="SAM" id="MobiDB-lite"/>
    </source>
</evidence>
<feature type="transmembrane region" description="Helical" evidence="2">
    <location>
        <begin position="182"/>
        <end position="205"/>
    </location>
</feature>
<sequence>MERQVSDSGACRTFQHGKSGGSMETHSVPATARALVPYFILGVASATIGLLPWILTGMRLPLQNLWASATLPDDMPLVLLPFSQYLLTLIVGVLVTGSAIAGIICRLSKPRHPRFALTAVAMGTVGVQLTATLQTANTVGDGLLRNSAAELYLTALLCGTIASILIGLLVLVLMAKAPAPGAVAASSIAAVCCGLWLEGLLFPIGSLTTPSAVALTLVRWSPAVILGVAVGIAGLKSVGRVLAAVFGILMLWVAPALFTAISVGGGTRVLAYQPAAMAQLGAEVFLNTLHPTLSTLVPLAIAAAIAVLVQAVSKTVRRGRLSRVTLR</sequence>
<keyword evidence="2" id="KW-1133">Transmembrane helix</keyword>
<feature type="transmembrane region" description="Helical" evidence="2">
    <location>
        <begin position="242"/>
        <end position="263"/>
    </location>
</feature>
<feature type="transmembrane region" description="Helical" evidence="2">
    <location>
        <begin position="82"/>
        <end position="103"/>
    </location>
</feature>
<keyword evidence="2" id="KW-0812">Transmembrane</keyword>
<dbReference type="Proteomes" id="UP000059574">
    <property type="component" value="Chromosome"/>
</dbReference>